<dbReference type="Pfam" id="PF03466">
    <property type="entry name" value="LysR_substrate"/>
    <property type="match status" value="1"/>
</dbReference>
<dbReference type="PROSITE" id="PS50931">
    <property type="entry name" value="HTH_LYSR"/>
    <property type="match status" value="1"/>
</dbReference>
<keyword evidence="4" id="KW-0804">Transcription</keyword>
<evidence type="ECO:0000256" key="2">
    <source>
        <dbReference type="ARBA" id="ARBA00023015"/>
    </source>
</evidence>
<evidence type="ECO:0000259" key="5">
    <source>
        <dbReference type="PROSITE" id="PS50931"/>
    </source>
</evidence>
<dbReference type="GO" id="GO:0003700">
    <property type="term" value="F:DNA-binding transcription factor activity"/>
    <property type="evidence" value="ECO:0007669"/>
    <property type="project" value="InterPro"/>
</dbReference>
<evidence type="ECO:0000256" key="4">
    <source>
        <dbReference type="ARBA" id="ARBA00023163"/>
    </source>
</evidence>
<comment type="caution">
    <text evidence="6">The sequence shown here is derived from an EMBL/GenBank/DDBJ whole genome shotgun (WGS) entry which is preliminary data.</text>
</comment>
<gene>
    <name evidence="6" type="ORF">FHS49_002368</name>
</gene>
<dbReference type="PRINTS" id="PR00039">
    <property type="entry name" value="HTHLYSR"/>
</dbReference>
<dbReference type="CDD" id="cd08414">
    <property type="entry name" value="PBP2_LTTR_aromatics_like"/>
    <property type="match status" value="1"/>
</dbReference>
<dbReference type="Gene3D" id="3.40.190.10">
    <property type="entry name" value="Periplasmic binding protein-like II"/>
    <property type="match status" value="2"/>
</dbReference>
<evidence type="ECO:0000256" key="3">
    <source>
        <dbReference type="ARBA" id="ARBA00023125"/>
    </source>
</evidence>
<sequence>MELRHLRYFVAVAEELHFSRAAKRLNMSQPPLSQQIAALESELGLKLLDRDKRNVSLSKAGDIFLNRARMILASADEAIDEARRVDRGYEGKIVVGFMSAVMLVRLSEFLTEFHALSPTAEVDLRQMQSNAQYMAVINGEVDVGFVDIAVGSMGNVFEATELNVTLALHERLVLCVGATHALADRKSIAMRELADIAFITLTRQTFPSFFDTFLHLCQKSGYNPHIAQQVESMPVAVALAGAGFGVAVVPALSISGVHAENTRFIEIEDEAFVDIYLISRSANRTGLVQRLREICEGRVTAISD</sequence>
<feature type="domain" description="HTH lysR-type" evidence="5">
    <location>
        <begin position="1"/>
        <end position="58"/>
    </location>
</feature>
<proteinExistence type="inferred from homology"/>
<dbReference type="PANTHER" id="PTHR30346:SF0">
    <property type="entry name" value="HCA OPERON TRANSCRIPTIONAL ACTIVATOR HCAR"/>
    <property type="match status" value="1"/>
</dbReference>
<accession>A0A7W9EET0</accession>
<dbReference type="SUPFAM" id="SSF46785">
    <property type="entry name" value="Winged helix' DNA-binding domain"/>
    <property type="match status" value="1"/>
</dbReference>
<dbReference type="PANTHER" id="PTHR30346">
    <property type="entry name" value="TRANSCRIPTIONAL DUAL REGULATOR HCAR-RELATED"/>
    <property type="match status" value="1"/>
</dbReference>
<dbReference type="InterPro" id="IPR005119">
    <property type="entry name" value="LysR_subst-bd"/>
</dbReference>
<dbReference type="Proteomes" id="UP000549617">
    <property type="component" value="Unassembled WGS sequence"/>
</dbReference>
<keyword evidence="3 6" id="KW-0238">DNA-binding</keyword>
<comment type="similarity">
    <text evidence="1">Belongs to the LysR transcriptional regulatory family.</text>
</comment>
<organism evidence="6 7">
    <name type="scientific">Sphingobium boeckii</name>
    <dbReference type="NCBI Taxonomy" id="1082345"/>
    <lineage>
        <taxon>Bacteria</taxon>
        <taxon>Pseudomonadati</taxon>
        <taxon>Pseudomonadota</taxon>
        <taxon>Alphaproteobacteria</taxon>
        <taxon>Sphingomonadales</taxon>
        <taxon>Sphingomonadaceae</taxon>
        <taxon>Sphingobium</taxon>
    </lineage>
</organism>
<dbReference type="GO" id="GO:0032993">
    <property type="term" value="C:protein-DNA complex"/>
    <property type="evidence" value="ECO:0007669"/>
    <property type="project" value="TreeGrafter"/>
</dbReference>
<dbReference type="FunFam" id="1.10.10.10:FF:000001">
    <property type="entry name" value="LysR family transcriptional regulator"/>
    <property type="match status" value="1"/>
</dbReference>
<dbReference type="Gene3D" id="1.10.10.10">
    <property type="entry name" value="Winged helix-like DNA-binding domain superfamily/Winged helix DNA-binding domain"/>
    <property type="match status" value="1"/>
</dbReference>
<dbReference type="InterPro" id="IPR036388">
    <property type="entry name" value="WH-like_DNA-bd_sf"/>
</dbReference>
<dbReference type="AlphaFoldDB" id="A0A7W9EET0"/>
<keyword evidence="2" id="KW-0805">Transcription regulation</keyword>
<dbReference type="InterPro" id="IPR000847">
    <property type="entry name" value="LysR_HTH_N"/>
</dbReference>
<evidence type="ECO:0000313" key="6">
    <source>
        <dbReference type="EMBL" id="MBB5686344.1"/>
    </source>
</evidence>
<evidence type="ECO:0000313" key="7">
    <source>
        <dbReference type="Proteomes" id="UP000549617"/>
    </source>
</evidence>
<dbReference type="EMBL" id="JACIJC010000004">
    <property type="protein sequence ID" value="MBB5686344.1"/>
    <property type="molecule type" value="Genomic_DNA"/>
</dbReference>
<reference evidence="6 7" key="1">
    <citation type="submission" date="2020-08" db="EMBL/GenBank/DDBJ databases">
        <title>Genomic Encyclopedia of Type Strains, Phase IV (KMG-IV): sequencing the most valuable type-strain genomes for metagenomic binning, comparative biology and taxonomic classification.</title>
        <authorList>
            <person name="Goeker M."/>
        </authorList>
    </citation>
    <scope>NUCLEOTIDE SEQUENCE [LARGE SCALE GENOMIC DNA]</scope>
    <source>
        <strain evidence="6 7">DSM 25079</strain>
    </source>
</reference>
<dbReference type="Pfam" id="PF00126">
    <property type="entry name" value="HTH_1"/>
    <property type="match status" value="1"/>
</dbReference>
<dbReference type="RefSeq" id="WP_184018705.1">
    <property type="nucleotide sequence ID" value="NZ_JACIJC010000004.1"/>
</dbReference>
<name>A0A7W9EET0_9SPHN</name>
<dbReference type="GO" id="GO:0003677">
    <property type="term" value="F:DNA binding"/>
    <property type="evidence" value="ECO:0007669"/>
    <property type="project" value="UniProtKB-KW"/>
</dbReference>
<keyword evidence="7" id="KW-1185">Reference proteome</keyword>
<protein>
    <submittedName>
        <fullName evidence="6">DNA-binding transcriptional LysR family regulator</fullName>
    </submittedName>
</protein>
<dbReference type="InterPro" id="IPR036390">
    <property type="entry name" value="WH_DNA-bd_sf"/>
</dbReference>
<evidence type="ECO:0000256" key="1">
    <source>
        <dbReference type="ARBA" id="ARBA00009437"/>
    </source>
</evidence>
<dbReference type="SUPFAM" id="SSF53850">
    <property type="entry name" value="Periplasmic binding protein-like II"/>
    <property type="match status" value="1"/>
</dbReference>